<protein>
    <submittedName>
        <fullName evidence="1">DUF1045 domain-containing protein</fullName>
    </submittedName>
</protein>
<dbReference type="InterPro" id="IPR009389">
    <property type="entry name" value="DUF1045"/>
</dbReference>
<evidence type="ECO:0000313" key="2">
    <source>
        <dbReference type="Proteomes" id="UP001325479"/>
    </source>
</evidence>
<proteinExistence type="predicted"/>
<dbReference type="RefSeq" id="WP_114811827.1">
    <property type="nucleotide sequence ID" value="NZ_CP139965.1"/>
</dbReference>
<dbReference type="Pfam" id="PF06299">
    <property type="entry name" value="DUF1045"/>
    <property type="match status" value="1"/>
</dbReference>
<organism evidence="1 2">
    <name type="scientific">Paraburkholderia kururiensis</name>
    <dbReference type="NCBI Taxonomy" id="984307"/>
    <lineage>
        <taxon>Bacteria</taxon>
        <taxon>Pseudomonadati</taxon>
        <taxon>Pseudomonadota</taxon>
        <taxon>Betaproteobacteria</taxon>
        <taxon>Burkholderiales</taxon>
        <taxon>Burkholderiaceae</taxon>
        <taxon>Paraburkholderia</taxon>
    </lineage>
</organism>
<reference evidence="1 2" key="1">
    <citation type="submission" date="2023-12" db="EMBL/GenBank/DDBJ databases">
        <title>Genome sequencing and assembly of bacterial species from a model synthetic community.</title>
        <authorList>
            <person name="Hogle S.L."/>
        </authorList>
    </citation>
    <scope>NUCLEOTIDE SEQUENCE [LARGE SCALE GENOMIC DNA]</scope>
    <source>
        <strain evidence="1 2">HAMBI 2494</strain>
    </source>
</reference>
<dbReference type="EMBL" id="CP139965">
    <property type="protein sequence ID" value="WQD79358.1"/>
    <property type="molecule type" value="Genomic_DNA"/>
</dbReference>
<evidence type="ECO:0000313" key="1">
    <source>
        <dbReference type="EMBL" id="WQD79358.1"/>
    </source>
</evidence>
<dbReference type="PIRSF" id="PIRSF033328">
    <property type="entry name" value="Phest_Mll4975"/>
    <property type="match status" value="1"/>
</dbReference>
<gene>
    <name evidence="1" type="ORF">U0042_06550</name>
</gene>
<dbReference type="Proteomes" id="UP001325479">
    <property type="component" value="Chromosome"/>
</dbReference>
<sequence length="264" mass="28858">MTAMVAADFAGNAQAPWSPEARFALYYAPPRESAWWTEGCAWLGRDPEADVTLAAPQPSALQRPLHALTEAPRRYGWHGTLVPPFRLAPGVTPQQTLETTRTWALRQSSFDLQAEAATLGNFVALRASTPEGDVHMRALAADALRTLAPLRAPLAAADLARRHAASLTPRQRELLDAWGYPYVFEEFRFHMTLSSSLDDARERDTLGAWWAQRVPQLGALPVRGAALFVEPAPGAPFVLWQRLPFARDAIAASVDATASGAQRP</sequence>
<name>A0ABZ0WPP4_9BURK</name>
<accession>A0ABZ0WPP4</accession>
<keyword evidence="2" id="KW-1185">Reference proteome</keyword>